<gene>
    <name evidence="5" type="ORF">RCOM_1575600</name>
</gene>
<dbReference type="EMBL" id="EQ973781">
    <property type="protein sequence ID" value="EEF48797.1"/>
    <property type="molecule type" value="Genomic_DNA"/>
</dbReference>
<keyword evidence="2 3" id="KW-0539">Nucleus</keyword>
<dbReference type="Proteomes" id="UP000008311">
    <property type="component" value="Unassembled WGS sequence"/>
</dbReference>
<comment type="subcellular location">
    <subcellularLocation>
        <location evidence="1 3">Nucleus</location>
    </subcellularLocation>
</comment>
<dbReference type="InParanoid" id="B9RI25"/>
<dbReference type="PANTHER" id="PTHR31319:SF110">
    <property type="entry name" value="CCT MOTIF FAMILY PROTEIN"/>
    <property type="match status" value="1"/>
</dbReference>
<dbReference type="eggNOG" id="ENOG502RXHA">
    <property type="taxonomic scope" value="Eukaryota"/>
</dbReference>
<dbReference type="GO" id="GO:0009909">
    <property type="term" value="P:regulation of flower development"/>
    <property type="evidence" value="ECO:0007669"/>
    <property type="project" value="InterPro"/>
</dbReference>
<evidence type="ECO:0000256" key="1">
    <source>
        <dbReference type="ARBA" id="ARBA00004123"/>
    </source>
</evidence>
<dbReference type="STRING" id="3988.B9RI25"/>
<dbReference type="OrthoDB" id="153872at2759"/>
<accession>B9RI25</accession>
<evidence type="ECO:0000313" key="5">
    <source>
        <dbReference type="EMBL" id="EEF48797.1"/>
    </source>
</evidence>
<dbReference type="PANTHER" id="PTHR31319">
    <property type="entry name" value="ZINC FINGER PROTEIN CONSTANS-LIKE 4"/>
    <property type="match status" value="1"/>
</dbReference>
<name>B9RI25_RICCO</name>
<protein>
    <recommendedName>
        <fullName evidence="4">CCT domain-containing protein</fullName>
    </recommendedName>
</protein>
<evidence type="ECO:0000256" key="2">
    <source>
        <dbReference type="ARBA" id="ARBA00023242"/>
    </source>
</evidence>
<dbReference type="AlphaFoldDB" id="B9RI25"/>
<reference evidence="6" key="1">
    <citation type="journal article" date="2010" name="Nat. Biotechnol.">
        <title>Draft genome sequence of the oilseed species Ricinus communis.</title>
        <authorList>
            <person name="Chan A.P."/>
            <person name="Crabtree J."/>
            <person name="Zhao Q."/>
            <person name="Lorenzi H."/>
            <person name="Orvis J."/>
            <person name="Puiu D."/>
            <person name="Melake-Berhan A."/>
            <person name="Jones K.M."/>
            <person name="Redman J."/>
            <person name="Chen G."/>
            <person name="Cahoon E.B."/>
            <person name="Gedil M."/>
            <person name="Stanke M."/>
            <person name="Haas B.J."/>
            <person name="Wortman J.R."/>
            <person name="Fraser-Liggett C.M."/>
            <person name="Ravel J."/>
            <person name="Rabinowicz P.D."/>
        </authorList>
    </citation>
    <scope>NUCLEOTIDE SEQUENCE [LARGE SCALE GENOMIC DNA]</scope>
    <source>
        <strain evidence="6">cv. Hale</strain>
    </source>
</reference>
<dbReference type="PROSITE" id="PS51017">
    <property type="entry name" value="CCT"/>
    <property type="match status" value="1"/>
</dbReference>
<proteinExistence type="predicted"/>
<dbReference type="InterPro" id="IPR045281">
    <property type="entry name" value="CONSTANS-like"/>
</dbReference>
<evidence type="ECO:0000259" key="4">
    <source>
        <dbReference type="PROSITE" id="PS51017"/>
    </source>
</evidence>
<dbReference type="GO" id="GO:0005634">
    <property type="term" value="C:nucleus"/>
    <property type="evidence" value="ECO:0007669"/>
    <property type="project" value="UniProtKB-SubCell"/>
</dbReference>
<feature type="domain" description="CCT" evidence="4">
    <location>
        <begin position="181"/>
        <end position="223"/>
    </location>
</feature>
<evidence type="ECO:0000313" key="6">
    <source>
        <dbReference type="Proteomes" id="UP000008311"/>
    </source>
</evidence>
<evidence type="ECO:0000256" key="3">
    <source>
        <dbReference type="PROSITE-ProRule" id="PRU00357"/>
    </source>
</evidence>
<keyword evidence="6" id="KW-1185">Reference proteome</keyword>
<dbReference type="KEGG" id="rcu:8272613"/>
<sequence>MASIDPHFYSGYQFSPDEFSEITSVIAHQENYGTATTFVATNSTAAAGAMLSHEQINLPLFYDNNGGLVEGFPTTESDTLSRVPATTTSSFGEQLGVSDMSVPSLMDYKMGLGSIAKIQNFGGGFQFSDACEYGEDCCGFVQNFKSVCPETGEDWGIQYNQMPAIHEHANMKVGRYTVEERKDRILRYLKKRNQRNFNKTIKYACRKTLADRRVRVRGRFARNNELCDEEIGRKKNDNPLQEKESFCQNNALEMKNDDDDWLQEAVASLMYVPYITD</sequence>
<organism evidence="5 6">
    <name type="scientific">Ricinus communis</name>
    <name type="common">Castor bean</name>
    <dbReference type="NCBI Taxonomy" id="3988"/>
    <lineage>
        <taxon>Eukaryota</taxon>
        <taxon>Viridiplantae</taxon>
        <taxon>Streptophyta</taxon>
        <taxon>Embryophyta</taxon>
        <taxon>Tracheophyta</taxon>
        <taxon>Spermatophyta</taxon>
        <taxon>Magnoliopsida</taxon>
        <taxon>eudicotyledons</taxon>
        <taxon>Gunneridae</taxon>
        <taxon>Pentapetalae</taxon>
        <taxon>rosids</taxon>
        <taxon>fabids</taxon>
        <taxon>Malpighiales</taxon>
        <taxon>Euphorbiaceae</taxon>
        <taxon>Acalyphoideae</taxon>
        <taxon>Acalypheae</taxon>
        <taxon>Ricinus</taxon>
    </lineage>
</organism>
<dbReference type="Pfam" id="PF06203">
    <property type="entry name" value="CCT"/>
    <property type="match status" value="1"/>
</dbReference>
<dbReference type="InterPro" id="IPR010402">
    <property type="entry name" value="CCT_domain"/>
</dbReference>